<dbReference type="EMBL" id="MU274909">
    <property type="protein sequence ID" value="KAI0089739.1"/>
    <property type="molecule type" value="Genomic_DNA"/>
</dbReference>
<evidence type="ECO:0000313" key="2">
    <source>
        <dbReference type="Proteomes" id="UP001055072"/>
    </source>
</evidence>
<reference evidence="1" key="1">
    <citation type="journal article" date="2021" name="Environ. Microbiol.">
        <title>Gene family expansions and transcriptome signatures uncover fungal adaptations to wood decay.</title>
        <authorList>
            <person name="Hage H."/>
            <person name="Miyauchi S."/>
            <person name="Viragh M."/>
            <person name="Drula E."/>
            <person name="Min B."/>
            <person name="Chaduli D."/>
            <person name="Navarro D."/>
            <person name="Favel A."/>
            <person name="Norest M."/>
            <person name="Lesage-Meessen L."/>
            <person name="Balint B."/>
            <person name="Merenyi Z."/>
            <person name="de Eugenio L."/>
            <person name="Morin E."/>
            <person name="Martinez A.T."/>
            <person name="Baldrian P."/>
            <person name="Stursova M."/>
            <person name="Martinez M.J."/>
            <person name="Novotny C."/>
            <person name="Magnuson J.K."/>
            <person name="Spatafora J.W."/>
            <person name="Maurice S."/>
            <person name="Pangilinan J."/>
            <person name="Andreopoulos W."/>
            <person name="LaButti K."/>
            <person name="Hundley H."/>
            <person name="Na H."/>
            <person name="Kuo A."/>
            <person name="Barry K."/>
            <person name="Lipzen A."/>
            <person name="Henrissat B."/>
            <person name="Riley R."/>
            <person name="Ahrendt S."/>
            <person name="Nagy L.G."/>
            <person name="Grigoriev I.V."/>
            <person name="Martin F."/>
            <person name="Rosso M.N."/>
        </authorList>
    </citation>
    <scope>NUCLEOTIDE SEQUENCE</scope>
    <source>
        <strain evidence="1">CBS 384.51</strain>
    </source>
</reference>
<gene>
    <name evidence="1" type="ORF">BDY19DRAFT_1069544</name>
</gene>
<evidence type="ECO:0000313" key="1">
    <source>
        <dbReference type="EMBL" id="KAI0089739.1"/>
    </source>
</evidence>
<sequence length="1019" mass="113702">MLPRAGQASFNAEDRPQCLKGTREGVLESLRTWALSESGEQFLWLNGPAGTGKSTIAQTFAYLLHSKEKLGASFFCSRNTKERRDLAMIFPTIAFQLATSMNLASQKFRDALLHALQANPDGTSLSLRNQLRDLVLRPAKVSGMKAIIIIDALDECSDDSTTSKLLSLLADVADDIPSLKFFITSRPESNIRSSFHRRELNLRSDQKSLNDVPTTLVDQDIKIFLKGGLSRLAVDRPNLHLPEDWLSEEVIDALTAKAAGLFIFASTVLKFVDDAHYDPRDQLEKLSSNLDDSKIEGSEGLDKLYMDILAHAVPDRDDQFSRRLLTPVLGLLVVARDALSSTVIAALLNFKRDTDVLTVLDSLHSLIIVPENTNEPIRFQHKSFPDFLTDATRCTDSRFRIDRDDHHFSTSCACLVQLPKRLKKNICSVPRYTLNADIEPAKVHEHINEVLRYCCRYWADHLFATDTASAKTRFPMIHHLVLSFLKARQLQWFEVLGLLRELKYGVDSLRGLIDWIPLFNGNYQEILDWATDGYKFILYAFDPITISVAHIYHSALPLLPTSSLLRKQHADDLVGEAKIVLGADESWTKLVRTIQLPDEVLTLEYSPDGAFLAIGGHTFHHVYSTSTGERTFVLNPPSGDETSLQPFFAGSGSWPSERVRSIAFSRDANTIATGSGHEILIWNSKTGAVSKKLSDFPANYTGRVDSWEQIITVEFHPTLHHLLLSRTRTGRICLWDINTDTNHPICTQKKAGDLCWLKKHNEKRVIICLERTGHTELWDVEPARVVRTFEPRASSSTNDRATAMVASSEDGSLVASALGQSFVVYDAQTGDCVRHIHLDIGGHFINSLQFTPTGVAIAISDTRFVHSTIRMIHLDSRIGDDMLYDRDGPPIVCLALSPDGRTIAFGGVHDYLQANTVRIWDASAVRKVEPQGNETEEQGIGSIGSLHFSIDGKLLCASEEHNIVKVWDTHDGALRSVLRTTSLSPTGDTYSVNNTIILKDNIHAVTHEKCGKSDVLRLW</sequence>
<protein>
    <submittedName>
        <fullName evidence="1">WD40-repeat-containing domain protein</fullName>
    </submittedName>
</protein>
<name>A0ACB8U6J9_9APHY</name>
<accession>A0ACB8U6J9</accession>
<proteinExistence type="predicted"/>
<feature type="non-terminal residue" evidence="1">
    <location>
        <position position="1019"/>
    </location>
</feature>
<keyword evidence="2" id="KW-1185">Reference proteome</keyword>
<dbReference type="Proteomes" id="UP001055072">
    <property type="component" value="Unassembled WGS sequence"/>
</dbReference>
<comment type="caution">
    <text evidence="1">The sequence shown here is derived from an EMBL/GenBank/DDBJ whole genome shotgun (WGS) entry which is preliminary data.</text>
</comment>
<organism evidence="1 2">
    <name type="scientific">Irpex rosettiformis</name>
    <dbReference type="NCBI Taxonomy" id="378272"/>
    <lineage>
        <taxon>Eukaryota</taxon>
        <taxon>Fungi</taxon>
        <taxon>Dikarya</taxon>
        <taxon>Basidiomycota</taxon>
        <taxon>Agaricomycotina</taxon>
        <taxon>Agaricomycetes</taxon>
        <taxon>Polyporales</taxon>
        <taxon>Irpicaceae</taxon>
        <taxon>Irpex</taxon>
    </lineage>
</organism>